<gene>
    <name evidence="2" type="ORF">P7K49_023846</name>
</gene>
<feature type="region of interest" description="Disordered" evidence="1">
    <location>
        <begin position="69"/>
        <end position="96"/>
    </location>
</feature>
<proteinExistence type="predicted"/>
<accession>A0ABQ9UNN8</accession>
<feature type="non-terminal residue" evidence="2">
    <location>
        <position position="96"/>
    </location>
</feature>
<organism evidence="2 3">
    <name type="scientific">Saguinus oedipus</name>
    <name type="common">Cotton-top tamarin</name>
    <name type="synonym">Oedipomidas oedipus</name>
    <dbReference type="NCBI Taxonomy" id="9490"/>
    <lineage>
        <taxon>Eukaryota</taxon>
        <taxon>Metazoa</taxon>
        <taxon>Chordata</taxon>
        <taxon>Craniata</taxon>
        <taxon>Vertebrata</taxon>
        <taxon>Euteleostomi</taxon>
        <taxon>Mammalia</taxon>
        <taxon>Eutheria</taxon>
        <taxon>Euarchontoglires</taxon>
        <taxon>Primates</taxon>
        <taxon>Haplorrhini</taxon>
        <taxon>Platyrrhini</taxon>
        <taxon>Cebidae</taxon>
        <taxon>Callitrichinae</taxon>
        <taxon>Saguinus</taxon>
    </lineage>
</organism>
<dbReference type="EMBL" id="JASSZA010000011">
    <property type="protein sequence ID" value="KAK2098395.1"/>
    <property type="molecule type" value="Genomic_DNA"/>
</dbReference>
<dbReference type="Proteomes" id="UP001266305">
    <property type="component" value="Unassembled WGS sequence"/>
</dbReference>
<evidence type="ECO:0000256" key="1">
    <source>
        <dbReference type="SAM" id="MobiDB-lite"/>
    </source>
</evidence>
<comment type="caution">
    <text evidence="2">The sequence shown here is derived from an EMBL/GenBank/DDBJ whole genome shotgun (WGS) entry which is preliminary data.</text>
</comment>
<name>A0ABQ9UNN8_SAGOE</name>
<evidence type="ECO:0000313" key="2">
    <source>
        <dbReference type="EMBL" id="KAK2098395.1"/>
    </source>
</evidence>
<protein>
    <submittedName>
        <fullName evidence="2">Uncharacterized protein</fullName>
    </submittedName>
</protein>
<evidence type="ECO:0000313" key="3">
    <source>
        <dbReference type="Proteomes" id="UP001266305"/>
    </source>
</evidence>
<keyword evidence="3" id="KW-1185">Reference proteome</keyword>
<reference evidence="2 3" key="1">
    <citation type="submission" date="2023-05" db="EMBL/GenBank/DDBJ databases">
        <title>B98-5 Cell Line De Novo Hybrid Assembly: An Optical Mapping Approach.</title>
        <authorList>
            <person name="Kananen K."/>
            <person name="Auerbach J.A."/>
            <person name="Kautto E."/>
            <person name="Blachly J.S."/>
        </authorList>
    </citation>
    <scope>NUCLEOTIDE SEQUENCE [LARGE SCALE GENOMIC DNA]</scope>
    <source>
        <strain evidence="2">B95-8</strain>
        <tissue evidence="2">Cell line</tissue>
    </source>
</reference>
<sequence length="96" mass="10243">MAIVKATGNLQTDFANPFHMDDARQLRTCPDATCELKLPSIIWSLWAAHGICSMGGLFHLALTAHRTPAPQLSCLPPERPGATGHGDHGTTQQAGL</sequence>